<reference evidence="13 14" key="1">
    <citation type="submission" date="2019-06" db="EMBL/GenBank/DDBJ databases">
        <title>Nitrosomonas stercoris KYUHI-S whole genome shotgun sequence.</title>
        <authorList>
            <person name="Nakagawa T."/>
            <person name="Tsuchiya Y."/>
            <person name="Takahashi R."/>
        </authorList>
    </citation>
    <scope>NUCLEOTIDE SEQUENCE [LARGE SCALE GENOMIC DNA]</scope>
    <source>
        <strain evidence="13 14">KYUHI-S</strain>
    </source>
</reference>
<comment type="subunit">
    <text evidence="4 11">Homodimer.</text>
</comment>
<dbReference type="UniPathway" id="UPA00031">
    <property type="reaction ID" value="UER00012"/>
</dbReference>
<evidence type="ECO:0000256" key="4">
    <source>
        <dbReference type="ARBA" id="ARBA00011738"/>
    </source>
</evidence>
<dbReference type="InterPro" id="IPR015422">
    <property type="entry name" value="PyrdxlP-dep_Trfase_small"/>
</dbReference>
<keyword evidence="14" id="KW-1185">Reference proteome</keyword>
<dbReference type="EC" id="2.6.1.9" evidence="11"/>
<keyword evidence="8 11" id="KW-0663">Pyridoxal phosphate</keyword>
<evidence type="ECO:0000256" key="10">
    <source>
        <dbReference type="ARBA" id="ARBA00047481"/>
    </source>
</evidence>
<evidence type="ECO:0000313" key="14">
    <source>
        <dbReference type="Proteomes" id="UP000316473"/>
    </source>
</evidence>
<accession>A0A4Y1YQZ1</accession>
<dbReference type="InterPro" id="IPR015421">
    <property type="entry name" value="PyrdxlP-dep_Trfase_major"/>
</dbReference>
<comment type="catalytic activity">
    <reaction evidence="10 11">
        <text>L-histidinol phosphate + 2-oxoglutarate = 3-(imidazol-4-yl)-2-oxopropyl phosphate + L-glutamate</text>
        <dbReference type="Rhea" id="RHEA:23744"/>
        <dbReference type="ChEBI" id="CHEBI:16810"/>
        <dbReference type="ChEBI" id="CHEBI:29985"/>
        <dbReference type="ChEBI" id="CHEBI:57766"/>
        <dbReference type="ChEBI" id="CHEBI:57980"/>
        <dbReference type="EC" id="2.6.1.9"/>
    </reaction>
</comment>
<keyword evidence="6 11" id="KW-0028">Amino-acid biosynthesis</keyword>
<keyword evidence="5 11" id="KW-0032">Aminotransferase</keyword>
<comment type="pathway">
    <text evidence="2 11">Amino-acid biosynthesis; L-histidine biosynthesis; L-histidine from 5-phospho-alpha-D-ribose 1-diphosphate: step 7/9.</text>
</comment>
<evidence type="ECO:0000256" key="7">
    <source>
        <dbReference type="ARBA" id="ARBA00022679"/>
    </source>
</evidence>
<evidence type="ECO:0000256" key="6">
    <source>
        <dbReference type="ARBA" id="ARBA00022605"/>
    </source>
</evidence>
<dbReference type="PANTHER" id="PTHR42885">
    <property type="entry name" value="HISTIDINOL-PHOSPHATE AMINOTRANSFERASE-RELATED"/>
    <property type="match status" value="1"/>
</dbReference>
<comment type="similarity">
    <text evidence="3 11">Belongs to the class-II pyridoxal-phosphate-dependent aminotransferase family. Histidinol-phosphate aminotransferase subfamily.</text>
</comment>
<evidence type="ECO:0000256" key="8">
    <source>
        <dbReference type="ARBA" id="ARBA00022898"/>
    </source>
</evidence>
<protein>
    <recommendedName>
        <fullName evidence="11">Histidinol-phosphate aminotransferase</fullName>
        <ecNumber evidence="11">2.6.1.9</ecNumber>
    </recommendedName>
    <alternativeName>
        <fullName evidence="11">Imidazole acetol-phosphate transaminase</fullName>
    </alternativeName>
</protein>
<dbReference type="GO" id="GO:0004400">
    <property type="term" value="F:histidinol-phosphate transaminase activity"/>
    <property type="evidence" value="ECO:0007669"/>
    <property type="project" value="UniProtKB-UniRule"/>
</dbReference>
<dbReference type="HAMAP" id="MF_01023">
    <property type="entry name" value="HisC_aminotrans_2"/>
    <property type="match status" value="1"/>
</dbReference>
<comment type="cofactor">
    <cofactor evidence="1 11">
        <name>pyridoxal 5'-phosphate</name>
        <dbReference type="ChEBI" id="CHEBI:597326"/>
    </cofactor>
</comment>
<name>A0A4Y1YQZ1_9PROT</name>
<sequence>MVALLPNQQIRPEILALSAYHVPSAEGMIKLDAMENPYQLPSFLQEEITRITADAQINRYPDPNASALTKTLRTSLHIPDDMEIMLGNGSDEIIQIIMLAVAKPGAKILTVEPGFAMFKIIATYTNMEYVGIPLKPDFSLDLDAMLTAIKQHHPAVIFLAYPNNPSGNLFDETSLNSIIQAAPGLVIIDEAYHPFAEKSFMDKLANYPNLLVMRTLSKLGLAGLRLGLLAGRPDWLHHMEKIRLPYNINIITQLVAEKIMQHYDVLQQQAAVIKQSRAKLKNFLGNLAGVETYASDANFILFRLNNASQVFKQLQQHRVLIKNLDNSHPLLKNCLRVTVGTDEENNFFCDTLQTLLAKN</sequence>
<evidence type="ECO:0000256" key="2">
    <source>
        <dbReference type="ARBA" id="ARBA00005011"/>
    </source>
</evidence>
<keyword evidence="9 11" id="KW-0368">Histidine biosynthesis</keyword>
<gene>
    <name evidence="11" type="primary">hisC</name>
    <name evidence="13" type="ORF">Nstercoris_01566</name>
</gene>
<dbReference type="EMBL" id="AP019755">
    <property type="protein sequence ID" value="BBL35303.1"/>
    <property type="molecule type" value="Genomic_DNA"/>
</dbReference>
<dbReference type="SUPFAM" id="SSF53383">
    <property type="entry name" value="PLP-dependent transferases"/>
    <property type="match status" value="1"/>
</dbReference>
<dbReference type="InterPro" id="IPR005861">
    <property type="entry name" value="HisP_aminotrans"/>
</dbReference>
<evidence type="ECO:0000313" key="13">
    <source>
        <dbReference type="EMBL" id="BBL35303.1"/>
    </source>
</evidence>
<proteinExistence type="inferred from homology"/>
<dbReference type="CDD" id="cd00609">
    <property type="entry name" value="AAT_like"/>
    <property type="match status" value="1"/>
</dbReference>
<dbReference type="AlphaFoldDB" id="A0A4Y1YQZ1"/>
<evidence type="ECO:0000259" key="12">
    <source>
        <dbReference type="Pfam" id="PF00155"/>
    </source>
</evidence>
<evidence type="ECO:0000256" key="5">
    <source>
        <dbReference type="ARBA" id="ARBA00022576"/>
    </source>
</evidence>
<feature type="modified residue" description="N6-(pyridoxal phosphate)lysine" evidence="11">
    <location>
        <position position="218"/>
    </location>
</feature>
<dbReference type="Proteomes" id="UP000316473">
    <property type="component" value="Chromosome"/>
</dbReference>
<dbReference type="KEGG" id="nst:Nstercoris_01566"/>
<dbReference type="Gene3D" id="3.90.1150.10">
    <property type="entry name" value="Aspartate Aminotransferase, domain 1"/>
    <property type="match status" value="1"/>
</dbReference>
<dbReference type="PANTHER" id="PTHR42885:SF2">
    <property type="entry name" value="HISTIDINOL-PHOSPHATE AMINOTRANSFERASE"/>
    <property type="match status" value="1"/>
</dbReference>
<evidence type="ECO:0000256" key="1">
    <source>
        <dbReference type="ARBA" id="ARBA00001933"/>
    </source>
</evidence>
<keyword evidence="7 11" id="KW-0808">Transferase</keyword>
<dbReference type="GO" id="GO:0030170">
    <property type="term" value="F:pyridoxal phosphate binding"/>
    <property type="evidence" value="ECO:0007669"/>
    <property type="project" value="InterPro"/>
</dbReference>
<dbReference type="InterPro" id="IPR004839">
    <property type="entry name" value="Aminotransferase_I/II_large"/>
</dbReference>
<evidence type="ECO:0000256" key="11">
    <source>
        <dbReference type="HAMAP-Rule" id="MF_01023"/>
    </source>
</evidence>
<dbReference type="InterPro" id="IPR015424">
    <property type="entry name" value="PyrdxlP-dep_Trfase"/>
</dbReference>
<evidence type="ECO:0000256" key="9">
    <source>
        <dbReference type="ARBA" id="ARBA00023102"/>
    </source>
</evidence>
<organism evidence="13 14">
    <name type="scientific">Nitrosomonas stercoris</name>
    <dbReference type="NCBI Taxonomy" id="1444684"/>
    <lineage>
        <taxon>Bacteria</taxon>
        <taxon>Pseudomonadati</taxon>
        <taxon>Pseudomonadota</taxon>
        <taxon>Betaproteobacteria</taxon>
        <taxon>Nitrosomonadales</taxon>
        <taxon>Nitrosomonadaceae</taxon>
        <taxon>Nitrosomonas</taxon>
    </lineage>
</organism>
<feature type="domain" description="Aminotransferase class I/classII large" evidence="12">
    <location>
        <begin position="28"/>
        <end position="351"/>
    </location>
</feature>
<dbReference type="Gene3D" id="3.40.640.10">
    <property type="entry name" value="Type I PLP-dependent aspartate aminotransferase-like (Major domain)"/>
    <property type="match status" value="1"/>
</dbReference>
<dbReference type="NCBIfam" id="TIGR01141">
    <property type="entry name" value="hisC"/>
    <property type="match status" value="1"/>
</dbReference>
<dbReference type="Pfam" id="PF00155">
    <property type="entry name" value="Aminotran_1_2"/>
    <property type="match status" value="1"/>
</dbReference>
<dbReference type="GO" id="GO:0000105">
    <property type="term" value="P:L-histidine biosynthetic process"/>
    <property type="evidence" value="ECO:0007669"/>
    <property type="project" value="UniProtKB-UniRule"/>
</dbReference>
<evidence type="ECO:0000256" key="3">
    <source>
        <dbReference type="ARBA" id="ARBA00007970"/>
    </source>
</evidence>